<accession>A0A7J6Q6S6</accession>
<evidence type="ECO:0000313" key="3">
    <source>
        <dbReference type="Proteomes" id="UP000553632"/>
    </source>
</evidence>
<organism evidence="2 3">
    <name type="scientific">Perkinsus olseni</name>
    <name type="common">Perkinsus atlanticus</name>
    <dbReference type="NCBI Taxonomy" id="32597"/>
    <lineage>
        <taxon>Eukaryota</taxon>
        <taxon>Sar</taxon>
        <taxon>Alveolata</taxon>
        <taxon>Perkinsozoa</taxon>
        <taxon>Perkinsea</taxon>
        <taxon>Perkinsida</taxon>
        <taxon>Perkinsidae</taxon>
        <taxon>Perkinsus</taxon>
    </lineage>
</organism>
<dbReference type="AlphaFoldDB" id="A0A7J6Q6S6"/>
<dbReference type="EMBL" id="JABANO010034991">
    <property type="protein sequence ID" value="KAF4704215.1"/>
    <property type="molecule type" value="Genomic_DNA"/>
</dbReference>
<protein>
    <submittedName>
        <fullName evidence="2">Exportin-1</fullName>
    </submittedName>
</protein>
<evidence type="ECO:0000256" key="1">
    <source>
        <dbReference type="SAM" id="MobiDB-lite"/>
    </source>
</evidence>
<dbReference type="Proteomes" id="UP000553632">
    <property type="component" value="Unassembled WGS sequence"/>
</dbReference>
<proteinExistence type="predicted"/>
<feature type="compositionally biased region" description="Polar residues" evidence="1">
    <location>
        <begin position="223"/>
        <end position="233"/>
    </location>
</feature>
<reference evidence="2 3" key="1">
    <citation type="submission" date="2020-04" db="EMBL/GenBank/DDBJ databases">
        <title>Perkinsus olseni comparative genomics.</title>
        <authorList>
            <person name="Bogema D.R."/>
        </authorList>
    </citation>
    <scope>NUCLEOTIDE SEQUENCE [LARGE SCALE GENOMIC DNA]</scope>
    <source>
        <strain evidence="2 3">ATCC PRA-207</strain>
    </source>
</reference>
<evidence type="ECO:0000313" key="2">
    <source>
        <dbReference type="EMBL" id="KAF4704215.1"/>
    </source>
</evidence>
<name>A0A7J6Q6S6_PEROL</name>
<sequence length="233" mass="25213">QPVPRKSKTLASLQRVSRRAGGGGGIEIWGGRTGTGSGHGNVIRLSNIVIEVGYIISHWFLLNAHSAASLRGALLTMSSPSKQTSAAAVTLPSKIVDWIGKKEELEFVLMRVPGDMDLSQLDGVPIEPEEDAQPIALPEGVYQADAQKHHMIAVASSTDDTAGILGQVFPLLPDKSKDAAHPKVLSCRRLHRFSRTISIHKASKSERSRRKRSSTTAARKSIVKQQALTKDEE</sequence>
<feature type="region of interest" description="Disordered" evidence="1">
    <location>
        <begin position="200"/>
        <end position="233"/>
    </location>
</feature>
<feature type="non-terminal residue" evidence="2">
    <location>
        <position position="233"/>
    </location>
</feature>
<comment type="caution">
    <text evidence="2">The sequence shown here is derived from an EMBL/GenBank/DDBJ whole genome shotgun (WGS) entry which is preliminary data.</text>
</comment>
<keyword evidence="3" id="KW-1185">Reference proteome</keyword>
<gene>
    <name evidence="2" type="primary">XPO1_1</name>
    <name evidence="2" type="ORF">FOZ63_008054</name>
</gene>